<dbReference type="RefSeq" id="WP_036677607.1">
    <property type="nucleotide sequence ID" value="NZ_JNVM01000004.1"/>
</dbReference>
<dbReference type="Pfam" id="PF07730">
    <property type="entry name" value="HisKA_3"/>
    <property type="match status" value="1"/>
</dbReference>
<dbReference type="AlphaFoldDB" id="A0A081P9H5"/>
<feature type="domain" description="Histidine kinase/HSP90-like ATPase" evidence="10">
    <location>
        <begin position="288"/>
        <end position="371"/>
    </location>
</feature>
<evidence type="ECO:0000256" key="1">
    <source>
        <dbReference type="ARBA" id="ARBA00000085"/>
    </source>
</evidence>
<dbReference type="InterPro" id="IPR003594">
    <property type="entry name" value="HATPase_dom"/>
</dbReference>
<evidence type="ECO:0000313" key="13">
    <source>
        <dbReference type="Proteomes" id="UP000028123"/>
    </source>
</evidence>
<keyword evidence="4" id="KW-0808">Transferase</keyword>
<dbReference type="OrthoDB" id="199946at2"/>
<dbReference type="Gene3D" id="1.20.5.1930">
    <property type="match status" value="1"/>
</dbReference>
<evidence type="ECO:0000256" key="3">
    <source>
        <dbReference type="ARBA" id="ARBA00022553"/>
    </source>
</evidence>
<dbReference type="InterPro" id="IPR036890">
    <property type="entry name" value="HATPase_C_sf"/>
</dbReference>
<dbReference type="GO" id="GO:0046983">
    <property type="term" value="F:protein dimerization activity"/>
    <property type="evidence" value="ECO:0007669"/>
    <property type="project" value="InterPro"/>
</dbReference>
<dbReference type="GO" id="GO:0016020">
    <property type="term" value="C:membrane"/>
    <property type="evidence" value="ECO:0007669"/>
    <property type="project" value="InterPro"/>
</dbReference>
<evidence type="ECO:0000259" key="11">
    <source>
        <dbReference type="Pfam" id="PF07730"/>
    </source>
</evidence>
<evidence type="ECO:0000256" key="5">
    <source>
        <dbReference type="ARBA" id="ARBA00022741"/>
    </source>
</evidence>
<dbReference type="Pfam" id="PF02518">
    <property type="entry name" value="HATPase_c"/>
    <property type="match status" value="1"/>
</dbReference>
<dbReference type="CDD" id="cd16917">
    <property type="entry name" value="HATPase_UhpB-NarQ-NarX-like"/>
    <property type="match status" value="1"/>
</dbReference>
<dbReference type="InterPro" id="IPR050482">
    <property type="entry name" value="Sensor_HK_TwoCompSys"/>
</dbReference>
<comment type="catalytic activity">
    <reaction evidence="1">
        <text>ATP + protein L-histidine = ADP + protein N-phospho-L-histidine.</text>
        <dbReference type="EC" id="2.7.13.3"/>
    </reaction>
</comment>
<keyword evidence="6" id="KW-0418">Kinase</keyword>
<evidence type="ECO:0000256" key="8">
    <source>
        <dbReference type="ARBA" id="ARBA00023012"/>
    </source>
</evidence>
<keyword evidence="8" id="KW-0902">Two-component regulatory system</keyword>
<feature type="domain" description="Signal transduction histidine kinase subgroup 3 dimerisation and phosphoacceptor" evidence="11">
    <location>
        <begin position="181"/>
        <end position="247"/>
    </location>
</feature>
<keyword evidence="9" id="KW-0175">Coiled coil</keyword>
<evidence type="ECO:0000259" key="10">
    <source>
        <dbReference type="Pfam" id="PF02518"/>
    </source>
</evidence>
<dbReference type="PANTHER" id="PTHR24421">
    <property type="entry name" value="NITRATE/NITRITE SENSOR PROTEIN NARX-RELATED"/>
    <property type="match status" value="1"/>
</dbReference>
<dbReference type="PANTHER" id="PTHR24421:SF10">
    <property type="entry name" value="NITRATE_NITRITE SENSOR PROTEIN NARQ"/>
    <property type="match status" value="1"/>
</dbReference>
<gene>
    <name evidence="12" type="ORF">ET33_26155</name>
</gene>
<dbReference type="Proteomes" id="UP000028123">
    <property type="component" value="Unassembled WGS sequence"/>
</dbReference>
<keyword evidence="5" id="KW-0547">Nucleotide-binding</keyword>
<dbReference type="SUPFAM" id="SSF55874">
    <property type="entry name" value="ATPase domain of HSP90 chaperone/DNA topoisomerase II/histidine kinase"/>
    <property type="match status" value="1"/>
</dbReference>
<dbReference type="GO" id="GO:0005524">
    <property type="term" value="F:ATP binding"/>
    <property type="evidence" value="ECO:0007669"/>
    <property type="project" value="UniProtKB-KW"/>
</dbReference>
<evidence type="ECO:0000256" key="6">
    <source>
        <dbReference type="ARBA" id="ARBA00022777"/>
    </source>
</evidence>
<keyword evidence="3" id="KW-0597">Phosphoprotein</keyword>
<feature type="coiled-coil region" evidence="9">
    <location>
        <begin position="142"/>
        <end position="179"/>
    </location>
</feature>
<evidence type="ECO:0000256" key="7">
    <source>
        <dbReference type="ARBA" id="ARBA00022840"/>
    </source>
</evidence>
<proteinExistence type="predicted"/>
<comment type="caution">
    <text evidence="12">The sequence shown here is derived from an EMBL/GenBank/DDBJ whole genome shotgun (WGS) entry which is preliminary data.</text>
</comment>
<organism evidence="12 13">
    <name type="scientific">Paenibacillus tyrfis</name>
    <dbReference type="NCBI Taxonomy" id="1501230"/>
    <lineage>
        <taxon>Bacteria</taxon>
        <taxon>Bacillati</taxon>
        <taxon>Bacillota</taxon>
        <taxon>Bacilli</taxon>
        <taxon>Bacillales</taxon>
        <taxon>Paenibacillaceae</taxon>
        <taxon>Paenibacillus</taxon>
    </lineage>
</organism>
<name>A0A081P9H5_9BACL</name>
<evidence type="ECO:0000313" key="12">
    <source>
        <dbReference type="EMBL" id="KEQ27348.1"/>
    </source>
</evidence>
<dbReference type="GO" id="GO:0000155">
    <property type="term" value="F:phosphorelay sensor kinase activity"/>
    <property type="evidence" value="ECO:0007669"/>
    <property type="project" value="InterPro"/>
</dbReference>
<reference evidence="12 13" key="1">
    <citation type="submission" date="2014-06" db="EMBL/GenBank/DDBJ databases">
        <title>Draft genome sequence of Paenibacillus sp. MSt1.</title>
        <authorList>
            <person name="Aw Y.K."/>
            <person name="Ong K.S."/>
            <person name="Gan H.M."/>
            <person name="Lee S.M."/>
        </authorList>
    </citation>
    <scope>NUCLEOTIDE SEQUENCE [LARGE SCALE GENOMIC DNA]</scope>
    <source>
        <strain evidence="12 13">MSt1</strain>
    </source>
</reference>
<sequence>MLLLLRYALILFPAVSTAYMLPLERSGQLAFYTLVLLSVAEVSRSWLPGRAQNLAAAAEMLFVTWLSLQMEGMMFACHYSTLTAYMLKERSGLRWFLLALQVMLLNVSLTAHPDMELKLTANLLLATGALLLYGWAETGDRKRELEQVYDELRSKAYELDAARRRLVEYAGKVEQLAQTEERTRISHEIHDDLGHKLIRLKMMLEAIIRISPGQPEKGMEMTRIVRDQLTEAMETLRRTVRRMKPPAEEGQSFSLKRLIEDFAADPQLQIRCDITGMPRPLYPSLEIVLYRNAQEAVTNALRHGQATEVLIELSFDESNVAMTVSNNGTLPDSVAIAKGLGLCGMEERTRLVGGELYIETDGRFAVTTRVPTPAAQ</sequence>
<accession>A0A081P9H5</accession>
<evidence type="ECO:0000256" key="4">
    <source>
        <dbReference type="ARBA" id="ARBA00022679"/>
    </source>
</evidence>
<keyword evidence="13" id="KW-1185">Reference proteome</keyword>
<protein>
    <recommendedName>
        <fullName evidence="2">histidine kinase</fullName>
        <ecNumber evidence="2">2.7.13.3</ecNumber>
    </recommendedName>
</protein>
<evidence type="ECO:0000256" key="2">
    <source>
        <dbReference type="ARBA" id="ARBA00012438"/>
    </source>
</evidence>
<dbReference type="InterPro" id="IPR011712">
    <property type="entry name" value="Sig_transdc_His_kin_sub3_dim/P"/>
</dbReference>
<dbReference type="EC" id="2.7.13.3" evidence="2"/>
<dbReference type="eggNOG" id="COG4585">
    <property type="taxonomic scope" value="Bacteria"/>
</dbReference>
<dbReference type="Gene3D" id="3.30.565.10">
    <property type="entry name" value="Histidine kinase-like ATPase, C-terminal domain"/>
    <property type="match status" value="1"/>
</dbReference>
<dbReference type="EMBL" id="JNVM01000004">
    <property type="protein sequence ID" value="KEQ27348.1"/>
    <property type="molecule type" value="Genomic_DNA"/>
</dbReference>
<evidence type="ECO:0000256" key="9">
    <source>
        <dbReference type="SAM" id="Coils"/>
    </source>
</evidence>
<keyword evidence="7" id="KW-0067">ATP-binding</keyword>